<reference evidence="3" key="1">
    <citation type="journal article" date="2019" name="Int. J. Syst. Evol. Microbiol.">
        <title>The Global Catalogue of Microorganisms (GCM) 10K type strain sequencing project: providing services to taxonomists for standard genome sequencing and annotation.</title>
        <authorList>
            <consortium name="The Broad Institute Genomics Platform"/>
            <consortium name="The Broad Institute Genome Sequencing Center for Infectious Disease"/>
            <person name="Wu L."/>
            <person name="Ma J."/>
        </authorList>
    </citation>
    <scope>NUCLEOTIDE SEQUENCE [LARGE SCALE GENOMIC DNA]</scope>
    <source>
        <strain evidence="3">CCUG 55585</strain>
    </source>
</reference>
<sequence>MKTRRLLAHPFLLAIALTLGSTGYANAACSPATYAYCWQQYESCIINGGDDEYCTAEYFDCLTRRGCG</sequence>
<proteinExistence type="predicted"/>
<gene>
    <name evidence="2" type="ORF">ACFQ0E_02595</name>
</gene>
<keyword evidence="3" id="KW-1185">Reference proteome</keyword>
<name>A0ABW2Y7K6_9GAMM</name>
<feature type="chain" id="PRO_5046557924" evidence="1">
    <location>
        <begin position="28"/>
        <end position="68"/>
    </location>
</feature>
<comment type="caution">
    <text evidence="2">The sequence shown here is derived from an EMBL/GenBank/DDBJ whole genome shotgun (WGS) entry which is preliminary data.</text>
</comment>
<evidence type="ECO:0000256" key="1">
    <source>
        <dbReference type="SAM" id="SignalP"/>
    </source>
</evidence>
<evidence type="ECO:0000313" key="2">
    <source>
        <dbReference type="EMBL" id="MFD0724481.1"/>
    </source>
</evidence>
<dbReference type="Proteomes" id="UP001597110">
    <property type="component" value="Unassembled WGS sequence"/>
</dbReference>
<organism evidence="2 3">
    <name type="scientific">Lysobacter brunescens</name>
    <dbReference type="NCBI Taxonomy" id="262323"/>
    <lineage>
        <taxon>Bacteria</taxon>
        <taxon>Pseudomonadati</taxon>
        <taxon>Pseudomonadota</taxon>
        <taxon>Gammaproteobacteria</taxon>
        <taxon>Lysobacterales</taxon>
        <taxon>Lysobacteraceae</taxon>
        <taxon>Lysobacter</taxon>
    </lineage>
</organism>
<evidence type="ECO:0000313" key="3">
    <source>
        <dbReference type="Proteomes" id="UP001597110"/>
    </source>
</evidence>
<dbReference type="EMBL" id="JBHTIF010000001">
    <property type="protein sequence ID" value="MFD0724481.1"/>
    <property type="molecule type" value="Genomic_DNA"/>
</dbReference>
<protein>
    <submittedName>
        <fullName evidence="2">Uncharacterized protein</fullName>
    </submittedName>
</protein>
<accession>A0ABW2Y7K6</accession>
<feature type="signal peptide" evidence="1">
    <location>
        <begin position="1"/>
        <end position="27"/>
    </location>
</feature>
<dbReference type="RefSeq" id="WP_386822138.1">
    <property type="nucleotide sequence ID" value="NZ_JBHTIF010000001.1"/>
</dbReference>
<keyword evidence="1" id="KW-0732">Signal</keyword>